<dbReference type="Pfam" id="PF12730">
    <property type="entry name" value="ABC2_membrane_4"/>
    <property type="match status" value="1"/>
</dbReference>
<comment type="caution">
    <text evidence="2">The sequence shown here is derived from an EMBL/GenBank/DDBJ whole genome shotgun (WGS) entry which is preliminary data.</text>
</comment>
<feature type="transmembrane region" description="Helical" evidence="1">
    <location>
        <begin position="92"/>
        <end position="121"/>
    </location>
</feature>
<reference evidence="2 3" key="1">
    <citation type="submission" date="2021-12" db="EMBL/GenBank/DDBJ databases">
        <title>Genome sequence of Kibdelosporangium philippinense ATCC 49844.</title>
        <authorList>
            <person name="Fedorov E.A."/>
            <person name="Omeragic M."/>
            <person name="Shalygina K.F."/>
            <person name="Maclea K.S."/>
        </authorList>
    </citation>
    <scope>NUCLEOTIDE SEQUENCE [LARGE SCALE GENOMIC DNA]</scope>
    <source>
        <strain evidence="2 3">ATCC 49844</strain>
    </source>
</reference>
<feature type="transmembrane region" description="Helical" evidence="1">
    <location>
        <begin position="166"/>
        <end position="187"/>
    </location>
</feature>
<dbReference type="RefSeq" id="WP_233726759.1">
    <property type="nucleotide sequence ID" value="NZ_JAJVCN010000002.1"/>
</dbReference>
<feature type="transmembrane region" description="Helical" evidence="1">
    <location>
        <begin position="52"/>
        <end position="71"/>
    </location>
</feature>
<gene>
    <name evidence="2" type="ORF">LWC34_20380</name>
</gene>
<protein>
    <submittedName>
        <fullName evidence="2">ABC transporter permease</fullName>
    </submittedName>
</protein>
<accession>A0ABS8ZBI7</accession>
<feature type="transmembrane region" description="Helical" evidence="1">
    <location>
        <begin position="226"/>
        <end position="247"/>
    </location>
</feature>
<keyword evidence="1" id="KW-0472">Membrane</keyword>
<feature type="transmembrane region" description="Helical" evidence="1">
    <location>
        <begin position="141"/>
        <end position="159"/>
    </location>
</feature>
<proteinExistence type="predicted"/>
<keyword evidence="1" id="KW-1133">Transmembrane helix</keyword>
<dbReference type="EMBL" id="JAJVCN010000002">
    <property type="protein sequence ID" value="MCE7005165.1"/>
    <property type="molecule type" value="Genomic_DNA"/>
</dbReference>
<name>A0ABS8ZBI7_9PSEU</name>
<keyword evidence="3" id="KW-1185">Reference proteome</keyword>
<keyword evidence="1" id="KW-0812">Transmembrane</keyword>
<evidence type="ECO:0000313" key="2">
    <source>
        <dbReference type="EMBL" id="MCE7005165.1"/>
    </source>
</evidence>
<organism evidence="2 3">
    <name type="scientific">Kibdelosporangium philippinense</name>
    <dbReference type="NCBI Taxonomy" id="211113"/>
    <lineage>
        <taxon>Bacteria</taxon>
        <taxon>Bacillati</taxon>
        <taxon>Actinomycetota</taxon>
        <taxon>Actinomycetes</taxon>
        <taxon>Pseudonocardiales</taxon>
        <taxon>Pseudonocardiaceae</taxon>
        <taxon>Kibdelosporangium</taxon>
    </lineage>
</organism>
<evidence type="ECO:0000313" key="3">
    <source>
        <dbReference type="Proteomes" id="UP001521150"/>
    </source>
</evidence>
<sequence>MTLLAVERIKLFSTRSPWWCMALALGLMVGFAALVSASASNAGELSVPMSQFGFTFALAVILVLATLSVTTEYRFNTIRTTFQAVPSRTSALLAKTTVVAFVSGVLGLIAAFGSVGIAMLIQPDANLALNSEADWRQVAGTGLITFFAAVVAISAGILIRHTAGAVSLLLAYSLVAENLVQLIPSIGRDIHQWLPFNVANRFLTGNPDLAQVVDGPGSSTSTLAPWAALAYFAGFAIVMLVIAIVTAKKRDA</sequence>
<dbReference type="Proteomes" id="UP001521150">
    <property type="component" value="Unassembled WGS sequence"/>
</dbReference>
<evidence type="ECO:0000256" key="1">
    <source>
        <dbReference type="SAM" id="Phobius"/>
    </source>
</evidence>